<dbReference type="GO" id="GO:1901255">
    <property type="term" value="P:nucleotide-excision repair involved in interstrand cross-link repair"/>
    <property type="evidence" value="ECO:0007669"/>
    <property type="project" value="TreeGrafter"/>
</dbReference>
<keyword evidence="3" id="KW-0234">DNA repair</keyword>
<evidence type="ECO:0000256" key="4">
    <source>
        <dbReference type="SAM" id="MobiDB-lite"/>
    </source>
</evidence>
<dbReference type="AlphaFoldDB" id="A0A0L0F5Y5"/>
<dbReference type="GO" id="GO:0003697">
    <property type="term" value="F:single-stranded DNA binding"/>
    <property type="evidence" value="ECO:0007669"/>
    <property type="project" value="TreeGrafter"/>
</dbReference>
<evidence type="ECO:0000313" key="6">
    <source>
        <dbReference type="Proteomes" id="UP000054560"/>
    </source>
</evidence>
<dbReference type="PANTHER" id="PTHR10150:SF0">
    <property type="entry name" value="DNA REPAIR ENDONUCLEASE XPF"/>
    <property type="match status" value="1"/>
</dbReference>
<sequence>MLICHLINLFCYRPGKRKGKQNDHDEEPSESVAESEELGTEAPELTVRLEENPKWKELTGLLDEIGEESTASGETPANVLILVSEQRTAWQLRDYLSTGGRQMLHKGFRKHLALRQRLKEVRTKFTTERALQRGKQ</sequence>
<keyword evidence="2" id="KW-0378">Hydrolase</keyword>
<evidence type="ECO:0000256" key="1">
    <source>
        <dbReference type="ARBA" id="ARBA00022763"/>
    </source>
</evidence>
<dbReference type="GO" id="GO:0000724">
    <property type="term" value="P:double-strand break repair via homologous recombination"/>
    <property type="evidence" value="ECO:0007669"/>
    <property type="project" value="TreeGrafter"/>
</dbReference>
<dbReference type="EMBL" id="KQ247506">
    <property type="protein sequence ID" value="KNC72142.1"/>
    <property type="molecule type" value="Genomic_DNA"/>
</dbReference>
<dbReference type="RefSeq" id="XP_014146044.1">
    <property type="nucleotide sequence ID" value="XM_014290569.1"/>
</dbReference>
<dbReference type="GO" id="GO:0000014">
    <property type="term" value="F:single-stranded DNA endodeoxyribonuclease activity"/>
    <property type="evidence" value="ECO:0007669"/>
    <property type="project" value="TreeGrafter"/>
</dbReference>
<gene>
    <name evidence="5" type="ORF">SARC_15304</name>
</gene>
<evidence type="ECO:0000256" key="3">
    <source>
        <dbReference type="ARBA" id="ARBA00023204"/>
    </source>
</evidence>
<organism evidence="5 6">
    <name type="scientific">Sphaeroforma arctica JP610</name>
    <dbReference type="NCBI Taxonomy" id="667725"/>
    <lineage>
        <taxon>Eukaryota</taxon>
        <taxon>Ichthyosporea</taxon>
        <taxon>Ichthyophonida</taxon>
        <taxon>Sphaeroforma</taxon>
    </lineage>
</organism>
<dbReference type="OrthoDB" id="361020at2759"/>
<reference evidence="5 6" key="1">
    <citation type="submission" date="2011-02" db="EMBL/GenBank/DDBJ databases">
        <title>The Genome Sequence of Sphaeroforma arctica JP610.</title>
        <authorList>
            <consortium name="The Broad Institute Genome Sequencing Platform"/>
            <person name="Russ C."/>
            <person name="Cuomo C."/>
            <person name="Young S.K."/>
            <person name="Zeng Q."/>
            <person name="Gargeya S."/>
            <person name="Alvarado L."/>
            <person name="Berlin A."/>
            <person name="Chapman S.B."/>
            <person name="Chen Z."/>
            <person name="Freedman E."/>
            <person name="Gellesch M."/>
            <person name="Goldberg J."/>
            <person name="Griggs A."/>
            <person name="Gujja S."/>
            <person name="Heilman E."/>
            <person name="Heiman D."/>
            <person name="Howarth C."/>
            <person name="Mehta T."/>
            <person name="Neiman D."/>
            <person name="Pearson M."/>
            <person name="Roberts A."/>
            <person name="Saif S."/>
            <person name="Shea T."/>
            <person name="Shenoy N."/>
            <person name="Sisk P."/>
            <person name="Stolte C."/>
            <person name="Sykes S."/>
            <person name="White J."/>
            <person name="Yandava C."/>
            <person name="Burger G."/>
            <person name="Gray M.W."/>
            <person name="Holland P.W.H."/>
            <person name="King N."/>
            <person name="Lang F.B.F."/>
            <person name="Roger A.J."/>
            <person name="Ruiz-Trillo I."/>
            <person name="Haas B."/>
            <person name="Nusbaum C."/>
            <person name="Birren B."/>
        </authorList>
    </citation>
    <scope>NUCLEOTIDE SEQUENCE [LARGE SCALE GENOMIC DNA]</scope>
    <source>
        <strain evidence="5 6">JP610</strain>
    </source>
</reference>
<accession>A0A0L0F5Y5</accession>
<evidence type="ECO:0000256" key="2">
    <source>
        <dbReference type="ARBA" id="ARBA00022801"/>
    </source>
</evidence>
<keyword evidence="6" id="KW-1185">Reference proteome</keyword>
<feature type="region of interest" description="Disordered" evidence="4">
    <location>
        <begin position="17"/>
        <end position="46"/>
    </location>
</feature>
<evidence type="ECO:0000313" key="5">
    <source>
        <dbReference type="EMBL" id="KNC72142.1"/>
    </source>
</evidence>
<dbReference type="PANTHER" id="PTHR10150">
    <property type="entry name" value="DNA REPAIR ENDONUCLEASE XPF"/>
    <property type="match status" value="1"/>
</dbReference>
<protein>
    <submittedName>
        <fullName evidence="5">Uncharacterized protein</fullName>
    </submittedName>
</protein>
<dbReference type="STRING" id="667725.A0A0L0F5Y5"/>
<name>A0A0L0F5Y5_9EUKA</name>
<dbReference type="GO" id="GO:0003684">
    <property type="term" value="F:damaged DNA binding"/>
    <property type="evidence" value="ECO:0007669"/>
    <property type="project" value="TreeGrafter"/>
</dbReference>
<feature type="compositionally biased region" description="Acidic residues" evidence="4">
    <location>
        <begin position="24"/>
        <end position="39"/>
    </location>
</feature>
<dbReference type="GO" id="GO:0000110">
    <property type="term" value="C:nucleotide-excision repair factor 1 complex"/>
    <property type="evidence" value="ECO:0007669"/>
    <property type="project" value="TreeGrafter"/>
</dbReference>
<dbReference type="GeneID" id="25915808"/>
<keyword evidence="1" id="KW-0227">DNA damage</keyword>
<dbReference type="GO" id="GO:0000712">
    <property type="term" value="P:resolution of meiotic recombination intermediates"/>
    <property type="evidence" value="ECO:0007669"/>
    <property type="project" value="TreeGrafter"/>
</dbReference>
<dbReference type="Proteomes" id="UP000054560">
    <property type="component" value="Unassembled WGS sequence"/>
</dbReference>
<proteinExistence type="predicted"/>
<feature type="non-terminal residue" evidence="5">
    <location>
        <position position="136"/>
    </location>
</feature>